<gene>
    <name evidence="5" type="ORF">AVEN_118840_1</name>
</gene>
<keyword evidence="2" id="KW-0862">Zinc</keyword>
<evidence type="ECO:0000256" key="1">
    <source>
        <dbReference type="ARBA" id="ARBA00022771"/>
    </source>
</evidence>
<dbReference type="Proteomes" id="UP000499080">
    <property type="component" value="Unassembled WGS sequence"/>
</dbReference>
<name>A0A4Y1ZK74_ARAVE</name>
<sequence>MSVPYTPSRKCGYCFGISNSIRITLSCSHRFHLDCIERWRERNENDSCPTCKWMGQRFYQCARCALSVHNHNDGFAVRCGCFYHKECLYRQIHQNLYNCSGCHEQFNAAVIHYMGKFSKQVTYVPIVNLNETE</sequence>
<keyword evidence="6" id="KW-1185">Reference proteome</keyword>
<evidence type="ECO:0000313" key="5">
    <source>
        <dbReference type="EMBL" id="GBL54397.1"/>
    </source>
</evidence>
<dbReference type="InterPro" id="IPR013083">
    <property type="entry name" value="Znf_RING/FYVE/PHD"/>
</dbReference>
<dbReference type="GO" id="GO:0031461">
    <property type="term" value="C:cullin-RING ubiquitin ligase complex"/>
    <property type="evidence" value="ECO:0007669"/>
    <property type="project" value="UniProtKB-ARBA"/>
</dbReference>
<dbReference type="SUPFAM" id="SSF57850">
    <property type="entry name" value="RING/U-box"/>
    <property type="match status" value="1"/>
</dbReference>
<evidence type="ECO:0000259" key="4">
    <source>
        <dbReference type="PROSITE" id="PS50089"/>
    </source>
</evidence>
<proteinExistence type="predicted"/>
<dbReference type="OrthoDB" id="6655791at2759"/>
<dbReference type="InterPro" id="IPR001841">
    <property type="entry name" value="Znf_RING"/>
</dbReference>
<dbReference type="Pfam" id="PF13639">
    <property type="entry name" value="zf-RING_2"/>
    <property type="match status" value="1"/>
</dbReference>
<feature type="domain" description="RING-type" evidence="4">
    <location>
        <begin position="11"/>
        <end position="52"/>
    </location>
</feature>
<evidence type="ECO:0000256" key="3">
    <source>
        <dbReference type="PROSITE-ProRule" id="PRU00175"/>
    </source>
</evidence>
<dbReference type="PROSITE" id="PS50089">
    <property type="entry name" value="ZF_RING_2"/>
    <property type="match status" value="1"/>
</dbReference>
<keyword evidence="1 3" id="KW-0863">Zinc-finger</keyword>
<accession>A0A4Y1ZK74</accession>
<organism evidence="5 6">
    <name type="scientific">Araneus ventricosus</name>
    <name type="common">Orbweaver spider</name>
    <name type="synonym">Epeira ventricosa</name>
    <dbReference type="NCBI Taxonomy" id="182803"/>
    <lineage>
        <taxon>Eukaryota</taxon>
        <taxon>Metazoa</taxon>
        <taxon>Ecdysozoa</taxon>
        <taxon>Arthropoda</taxon>
        <taxon>Chelicerata</taxon>
        <taxon>Arachnida</taxon>
        <taxon>Araneae</taxon>
        <taxon>Araneomorphae</taxon>
        <taxon>Entelegynae</taxon>
        <taxon>Araneoidea</taxon>
        <taxon>Araneidae</taxon>
        <taxon>Araneus</taxon>
    </lineage>
</organism>
<dbReference type="AlphaFoldDB" id="A0A4Y1ZK74"/>
<protein>
    <recommendedName>
        <fullName evidence="4">RING-type domain-containing protein</fullName>
    </recommendedName>
</protein>
<dbReference type="EMBL" id="BGPR01075258">
    <property type="protein sequence ID" value="GBL54397.1"/>
    <property type="molecule type" value="Genomic_DNA"/>
</dbReference>
<dbReference type="Gene3D" id="3.30.40.10">
    <property type="entry name" value="Zinc/RING finger domain, C3HC4 (zinc finger)"/>
    <property type="match status" value="1"/>
</dbReference>
<keyword evidence="1 3" id="KW-0479">Metal-binding</keyword>
<dbReference type="GO" id="GO:0008270">
    <property type="term" value="F:zinc ion binding"/>
    <property type="evidence" value="ECO:0007669"/>
    <property type="project" value="UniProtKB-KW"/>
</dbReference>
<dbReference type="SMART" id="SM00184">
    <property type="entry name" value="RING"/>
    <property type="match status" value="2"/>
</dbReference>
<evidence type="ECO:0000313" key="6">
    <source>
        <dbReference type="Proteomes" id="UP000499080"/>
    </source>
</evidence>
<comment type="caution">
    <text evidence="5">The sequence shown here is derived from an EMBL/GenBank/DDBJ whole genome shotgun (WGS) entry which is preliminary data.</text>
</comment>
<reference evidence="5 6" key="1">
    <citation type="journal article" date="2019" name="Sci. Rep.">
        <title>Orb-weaving spider Araneus ventricosus genome elucidates the spidroin gene catalogue.</title>
        <authorList>
            <person name="Kono N."/>
            <person name="Nakamura H."/>
            <person name="Ohtoshi R."/>
            <person name="Moran D.A.P."/>
            <person name="Shinohara A."/>
            <person name="Yoshida Y."/>
            <person name="Fujiwara M."/>
            <person name="Mori M."/>
            <person name="Tomita M."/>
            <person name="Arakawa K."/>
        </authorList>
    </citation>
    <scope>NUCLEOTIDE SEQUENCE [LARGE SCALE GENOMIC DNA]</scope>
</reference>
<evidence type="ECO:0000256" key="2">
    <source>
        <dbReference type="ARBA" id="ARBA00022833"/>
    </source>
</evidence>